<evidence type="ECO:0000256" key="1">
    <source>
        <dbReference type="ARBA" id="ARBA00022529"/>
    </source>
</evidence>
<dbReference type="GO" id="GO:0009253">
    <property type="term" value="P:peptidoglycan catabolic process"/>
    <property type="evidence" value="ECO:0007669"/>
    <property type="project" value="InterPro"/>
</dbReference>
<dbReference type="InterPro" id="IPR002196">
    <property type="entry name" value="Glyco_hydro_24"/>
</dbReference>
<feature type="domain" description="Peptidoglycan binding-like" evidence="4">
    <location>
        <begin position="231"/>
        <end position="288"/>
    </location>
</feature>
<dbReference type="Pfam" id="PF01471">
    <property type="entry name" value="PG_binding_1"/>
    <property type="match status" value="1"/>
</dbReference>
<dbReference type="Gene3D" id="3.40.50.1110">
    <property type="entry name" value="SGNH hydrolase"/>
    <property type="match status" value="2"/>
</dbReference>
<dbReference type="Gene3D" id="1.10.530.40">
    <property type="match status" value="1"/>
</dbReference>
<dbReference type="GO" id="GO:0003796">
    <property type="term" value="F:lysozyme activity"/>
    <property type="evidence" value="ECO:0007669"/>
    <property type="project" value="UniProtKB-EC"/>
</dbReference>
<dbReference type="InterPro" id="IPR036514">
    <property type="entry name" value="SGNH_hydro_sf"/>
</dbReference>
<evidence type="ECO:0000259" key="4">
    <source>
        <dbReference type="Pfam" id="PF01471"/>
    </source>
</evidence>
<reference evidence="5" key="1">
    <citation type="submission" date="2020-04" db="EMBL/GenBank/DDBJ databases">
        <authorList>
            <person name="Chiriac C."/>
            <person name="Salcher M."/>
            <person name="Ghai R."/>
            <person name="Kavagutti S V."/>
        </authorList>
    </citation>
    <scope>NUCLEOTIDE SEQUENCE</scope>
</reference>
<dbReference type="InterPro" id="IPR036366">
    <property type="entry name" value="PGBDSf"/>
</dbReference>
<keyword evidence="2 3" id="KW-0081">Bacteriolytic enzyme</keyword>
<dbReference type="InterPro" id="IPR036365">
    <property type="entry name" value="PGBD-like_sf"/>
</dbReference>
<evidence type="ECO:0000256" key="3">
    <source>
        <dbReference type="RuleBase" id="RU003788"/>
    </source>
</evidence>
<organism evidence="5">
    <name type="scientific">uncultured Caudovirales phage</name>
    <dbReference type="NCBI Taxonomy" id="2100421"/>
    <lineage>
        <taxon>Viruses</taxon>
        <taxon>Duplodnaviria</taxon>
        <taxon>Heunggongvirae</taxon>
        <taxon>Uroviricota</taxon>
        <taxon>Caudoviricetes</taxon>
        <taxon>Peduoviridae</taxon>
        <taxon>Maltschvirus</taxon>
        <taxon>Maltschvirus maltsch</taxon>
    </lineage>
</organism>
<dbReference type="Pfam" id="PF00959">
    <property type="entry name" value="Phage_lysozyme"/>
    <property type="match status" value="1"/>
</dbReference>
<dbReference type="GO" id="GO:0016998">
    <property type="term" value="P:cell wall macromolecule catabolic process"/>
    <property type="evidence" value="ECO:0007669"/>
    <property type="project" value="InterPro"/>
</dbReference>
<evidence type="ECO:0000313" key="5">
    <source>
        <dbReference type="EMBL" id="CAB4160311.1"/>
    </source>
</evidence>
<dbReference type="SUPFAM" id="SSF53955">
    <property type="entry name" value="Lysozyme-like"/>
    <property type="match status" value="1"/>
</dbReference>
<dbReference type="EC" id="3.2.1.17" evidence="3"/>
<dbReference type="Gene3D" id="1.10.101.10">
    <property type="entry name" value="PGBD-like superfamily/PGBD"/>
    <property type="match status" value="1"/>
</dbReference>
<dbReference type="SUPFAM" id="SSF52266">
    <property type="entry name" value="SGNH hydrolase"/>
    <property type="match status" value="1"/>
</dbReference>
<evidence type="ECO:0000256" key="2">
    <source>
        <dbReference type="ARBA" id="ARBA00022638"/>
    </source>
</evidence>
<dbReference type="InterPro" id="IPR023347">
    <property type="entry name" value="Lysozyme_dom_sf"/>
</dbReference>
<dbReference type="InterPro" id="IPR002477">
    <property type="entry name" value="Peptidoglycan-bd-like"/>
</dbReference>
<protein>
    <recommendedName>
        <fullName evidence="3">Lysozyme</fullName>
        <ecNumber evidence="3">3.2.1.17</ecNumber>
    </recommendedName>
</protein>
<keyword evidence="1 3" id="KW-0929">Antimicrobial</keyword>
<dbReference type="SUPFAM" id="SSF47090">
    <property type="entry name" value="PGBD-like"/>
    <property type="match status" value="1"/>
</dbReference>
<proteinExistence type="inferred from homology"/>
<dbReference type="InterPro" id="IPR023346">
    <property type="entry name" value="Lysozyme-like_dom_sf"/>
</dbReference>
<keyword evidence="3" id="KW-0378">Hydrolase</keyword>
<name>A0A6J5NSN6_9CAUD</name>
<accession>A0A6J5NSN6</accession>
<comment type="catalytic activity">
    <reaction evidence="3">
        <text>Hydrolysis of (1-&gt;4)-beta-linkages between N-acetylmuramic acid and N-acetyl-D-glucosamine residues in a peptidoglycan and between N-acetyl-D-glucosamine residues in chitodextrins.</text>
        <dbReference type="EC" id="3.2.1.17"/>
    </reaction>
</comment>
<sequence>MIQLRKILSEQDTDFDKERTEDSTSKPKDKLNVLFIGDGDTHSQVSYAKDILNSGVINGNIVSTAEGDITKLLSLLQTNLANNYNVVSLMFSNTVPNDKVSAIEVLKVMFNAIDDMGAKLISISPPTKEFAPYGHVKYANTPDIANWINTQQISDFNIDAYALTDNKSFFQKNKILLNKEGHEIIARQWLKYLSEIDPKIDPNILAKKDAEKKQKGAESEIKLFKQGDKSPKLTILQRRLASLEYTVADTETKSGTFGESTYQAVRTFQTINEMPVTGYIDENTARAILNPGARAFSKWASMFGSLFPDFMKNMFGDKDTDEKSSGLFSNITSIITGPGAYASNYSDDITNQTSAILRKEEGLILTPMWDVNNWRIGHGSSTITKPDGTVVTLSNNKAVKPNITITEEDAERDLKRRLNTEFIPLTKKSLGSAASKFNNATIAAITSVCYNYGRVPASVISAAQSGNATQVAEAIAALSANKARRQREANWILNSIGASSTTSSPTPGKFGKSIAIGDSLTPNVAKSAGITAATGLWKSGITVEQLLNDHVKRYTGVDPEVKNIVICIGTNGIYKTSPNTVTELVKQLHSKFPNSKLLVVKGTYGPKATWARGGALVKVSQQTVDTYYSYFAKNGVTIIPTAIGNQTDAHAYTDIYNTIGKEIRARLS</sequence>
<gene>
    <name evidence="5" type="ORF">UFOVP723_136</name>
</gene>
<dbReference type="GO" id="GO:0042742">
    <property type="term" value="P:defense response to bacterium"/>
    <property type="evidence" value="ECO:0007669"/>
    <property type="project" value="UniProtKB-KW"/>
</dbReference>
<dbReference type="GO" id="GO:0031640">
    <property type="term" value="P:killing of cells of another organism"/>
    <property type="evidence" value="ECO:0007669"/>
    <property type="project" value="UniProtKB-KW"/>
</dbReference>
<dbReference type="EMBL" id="LR796697">
    <property type="protein sequence ID" value="CAB4160311.1"/>
    <property type="molecule type" value="Genomic_DNA"/>
</dbReference>
<keyword evidence="3" id="KW-0326">Glycosidase</keyword>
<comment type="similarity">
    <text evidence="3">Belongs to the glycosyl hydrolase 24 family.</text>
</comment>